<evidence type="ECO:0000256" key="11">
    <source>
        <dbReference type="ARBA" id="ARBA00023303"/>
    </source>
</evidence>
<dbReference type="AlphaFoldDB" id="A0AAV8WCS3"/>
<dbReference type="EMBL" id="JANEYG010000003">
    <property type="protein sequence ID" value="KAJ8924051.1"/>
    <property type="molecule type" value="Genomic_DNA"/>
</dbReference>
<gene>
    <name evidence="14" type="ORF">NQ315_006828</name>
</gene>
<dbReference type="PANTHER" id="PTHR11690">
    <property type="entry name" value="AMILORIDE-SENSITIVE SODIUM CHANNEL-RELATED"/>
    <property type="match status" value="1"/>
</dbReference>
<evidence type="ECO:0000256" key="6">
    <source>
        <dbReference type="ARBA" id="ARBA00022989"/>
    </source>
</evidence>
<evidence type="ECO:0000256" key="12">
    <source>
        <dbReference type="RuleBase" id="RU000679"/>
    </source>
</evidence>
<evidence type="ECO:0000256" key="9">
    <source>
        <dbReference type="ARBA" id="ARBA00023136"/>
    </source>
</evidence>
<name>A0AAV8WCS3_9CUCU</name>
<comment type="caution">
    <text evidence="14">The sequence shown here is derived from an EMBL/GenBank/DDBJ whole genome shotgun (WGS) entry which is preliminary data.</text>
</comment>
<evidence type="ECO:0000256" key="7">
    <source>
        <dbReference type="ARBA" id="ARBA00023053"/>
    </source>
</evidence>
<keyword evidence="10 12" id="KW-0739">Sodium transport</keyword>
<keyword evidence="9 13" id="KW-0472">Membrane</keyword>
<comment type="subcellular location">
    <subcellularLocation>
        <location evidence="1">Membrane</location>
        <topology evidence="1">Multi-pass membrane protein</topology>
    </subcellularLocation>
</comment>
<keyword evidence="6 13" id="KW-1133">Transmembrane helix</keyword>
<proteinExistence type="inferred from homology"/>
<evidence type="ECO:0000313" key="15">
    <source>
        <dbReference type="Proteomes" id="UP001159042"/>
    </source>
</evidence>
<comment type="similarity">
    <text evidence="2 12">Belongs to the amiloride-sensitive sodium channel (TC 1.A.6) family.</text>
</comment>
<dbReference type="InterPro" id="IPR001873">
    <property type="entry name" value="ENaC"/>
</dbReference>
<evidence type="ECO:0000256" key="4">
    <source>
        <dbReference type="ARBA" id="ARBA00022461"/>
    </source>
</evidence>
<sequence>MNRAKYYGENTTLHGLKFVADDKRHPLIRIFWAAVFVLSVYFMVAVFRASYKAFEENAISFVTETTYLDWNTSFPAITLCPIAGSEPEWDKSSGKSRLNFLVNRKSGPGELWLQTNADVRVYFHAPEDVPFINTDPDQRKDVMLGESVNISISVIEIENDDNVKHLPVWKRGCKFPWENEGLLVHEYYSYSSCVVQCHAENHIKLCNCTHHLMPYYNKRSYCDIEGLKCLTDKFGKSRQLISKLFQVNTDLILETVNRLHAKGFDKPGLVCDCLPSCVEPEYKVIADTKG</sequence>
<evidence type="ECO:0000256" key="13">
    <source>
        <dbReference type="SAM" id="Phobius"/>
    </source>
</evidence>
<evidence type="ECO:0000256" key="5">
    <source>
        <dbReference type="ARBA" id="ARBA00022692"/>
    </source>
</evidence>
<protein>
    <submittedName>
        <fullName evidence="14">Uncharacterized protein</fullName>
    </submittedName>
</protein>
<evidence type="ECO:0000256" key="2">
    <source>
        <dbReference type="ARBA" id="ARBA00007193"/>
    </source>
</evidence>
<keyword evidence="8 12" id="KW-0406">Ion transport</keyword>
<keyword evidence="7" id="KW-0915">Sodium</keyword>
<dbReference type="GO" id="GO:0005886">
    <property type="term" value="C:plasma membrane"/>
    <property type="evidence" value="ECO:0007669"/>
    <property type="project" value="TreeGrafter"/>
</dbReference>
<dbReference type="Proteomes" id="UP001159042">
    <property type="component" value="Unassembled WGS sequence"/>
</dbReference>
<evidence type="ECO:0000313" key="14">
    <source>
        <dbReference type="EMBL" id="KAJ8924051.1"/>
    </source>
</evidence>
<evidence type="ECO:0000256" key="1">
    <source>
        <dbReference type="ARBA" id="ARBA00004141"/>
    </source>
</evidence>
<dbReference type="GO" id="GO:0015280">
    <property type="term" value="F:ligand-gated sodium channel activity"/>
    <property type="evidence" value="ECO:0007669"/>
    <property type="project" value="TreeGrafter"/>
</dbReference>
<keyword evidence="5 12" id="KW-0812">Transmembrane</keyword>
<organism evidence="14 15">
    <name type="scientific">Exocentrus adspersus</name>
    <dbReference type="NCBI Taxonomy" id="1586481"/>
    <lineage>
        <taxon>Eukaryota</taxon>
        <taxon>Metazoa</taxon>
        <taxon>Ecdysozoa</taxon>
        <taxon>Arthropoda</taxon>
        <taxon>Hexapoda</taxon>
        <taxon>Insecta</taxon>
        <taxon>Pterygota</taxon>
        <taxon>Neoptera</taxon>
        <taxon>Endopterygota</taxon>
        <taxon>Coleoptera</taxon>
        <taxon>Polyphaga</taxon>
        <taxon>Cucujiformia</taxon>
        <taxon>Chrysomeloidea</taxon>
        <taxon>Cerambycidae</taxon>
        <taxon>Lamiinae</taxon>
        <taxon>Acanthocinini</taxon>
        <taxon>Exocentrus</taxon>
    </lineage>
</organism>
<keyword evidence="4 12" id="KW-0894">Sodium channel</keyword>
<evidence type="ECO:0000256" key="8">
    <source>
        <dbReference type="ARBA" id="ARBA00023065"/>
    </source>
</evidence>
<dbReference type="PANTHER" id="PTHR11690:SF184">
    <property type="entry name" value="PICKPOCKET 31"/>
    <property type="match status" value="1"/>
</dbReference>
<dbReference type="Pfam" id="PF00858">
    <property type="entry name" value="ASC"/>
    <property type="match status" value="2"/>
</dbReference>
<evidence type="ECO:0000256" key="10">
    <source>
        <dbReference type="ARBA" id="ARBA00023201"/>
    </source>
</evidence>
<reference evidence="14 15" key="1">
    <citation type="journal article" date="2023" name="Insect Mol. Biol.">
        <title>Genome sequencing provides insights into the evolution of gene families encoding plant cell wall-degrading enzymes in longhorned beetles.</title>
        <authorList>
            <person name="Shin N.R."/>
            <person name="Okamura Y."/>
            <person name="Kirsch R."/>
            <person name="Pauchet Y."/>
        </authorList>
    </citation>
    <scope>NUCLEOTIDE SEQUENCE [LARGE SCALE GENOMIC DNA]</scope>
    <source>
        <strain evidence="14">EAD_L_NR</strain>
    </source>
</reference>
<feature type="transmembrane region" description="Helical" evidence="13">
    <location>
        <begin position="27"/>
        <end position="47"/>
    </location>
</feature>
<keyword evidence="3 12" id="KW-0813">Transport</keyword>
<evidence type="ECO:0000256" key="3">
    <source>
        <dbReference type="ARBA" id="ARBA00022448"/>
    </source>
</evidence>
<keyword evidence="11 12" id="KW-0407">Ion channel</keyword>
<keyword evidence="15" id="KW-1185">Reference proteome</keyword>
<accession>A0AAV8WCS3</accession>